<gene>
    <name evidence="1" type="ORF">OG835_01130</name>
</gene>
<evidence type="ECO:0000313" key="2">
    <source>
        <dbReference type="Proteomes" id="UP001348369"/>
    </source>
</evidence>
<evidence type="ECO:0000313" key="1">
    <source>
        <dbReference type="EMBL" id="WSB95763.1"/>
    </source>
</evidence>
<name>A0ACD4ZCR4_9ACTN</name>
<organism evidence="1 2">
    <name type="scientific">Streptomyces scopuliridis</name>
    <dbReference type="NCBI Taxonomy" id="452529"/>
    <lineage>
        <taxon>Bacteria</taxon>
        <taxon>Bacillati</taxon>
        <taxon>Actinomycetota</taxon>
        <taxon>Actinomycetes</taxon>
        <taxon>Kitasatosporales</taxon>
        <taxon>Streptomycetaceae</taxon>
        <taxon>Streptomyces</taxon>
    </lineage>
</organism>
<dbReference type="Proteomes" id="UP001348369">
    <property type="component" value="Chromosome"/>
</dbReference>
<sequence length="568" mass="60966">MDSLTDSLPIGPLQEGIWLFWQLNPTSPAYSMPEVFHFDGDFDTEAAEFAFNEVIRRHEALRTTFHETDSGVLQVIDRDPEPVPVNVADLRGFSAAAQSEQLQSALDAAANLPFDLTAEPAIRLTAIQVSESRTALVLVAHHIVCDGTSMTIVLDEFGELYRSARRGTPPELKPIAPGYSTFVKRQLAALANGALKEESAYWRERLAGVTGSALPGADRTAARVPGALHTYVVSTPLDDGLTEALSEYARRARSTPFSILLCAMKIMMAAATGDSDEAVGTATSGRTPKFARTVGMLANMVVARSRIDMSRTFAETLEEVSLDLMDAIDHQDLPFSRMVADLHDAGLQPGADVVRTVFSAGANGALKLGEGRLSEVVARTVEGPFDLVVDCDLASSGIALDWEYALRTYSREAADGYCAAYLEILAALLHQPDTTLDSLGLAEILARVAPIPRSDAPSPGAMPPAAQQDRPPDALLTSVEGTVADIWSEVIGVPVQSPHDDFFELGGHSMMAGEAVALVRKKVSRTASLRLLFGHPQLRDFCSRLEADADHASNAVDDSRSPRSVGPT</sequence>
<protein>
    <submittedName>
        <fullName evidence="1">Condensation domain-containing protein</fullName>
    </submittedName>
</protein>
<proteinExistence type="predicted"/>
<dbReference type="EMBL" id="CP109109">
    <property type="protein sequence ID" value="WSB95763.1"/>
    <property type="molecule type" value="Genomic_DNA"/>
</dbReference>
<accession>A0ACD4ZCR4</accession>
<reference evidence="1" key="1">
    <citation type="submission" date="2022-10" db="EMBL/GenBank/DDBJ databases">
        <title>The complete genomes of actinobacterial strains from the NBC collection.</title>
        <authorList>
            <person name="Joergensen T.S."/>
            <person name="Alvarez Arevalo M."/>
            <person name="Sterndorff E.B."/>
            <person name="Faurdal D."/>
            <person name="Vuksanovic O."/>
            <person name="Mourched A.-S."/>
            <person name="Charusanti P."/>
            <person name="Shaw S."/>
            <person name="Blin K."/>
            <person name="Weber T."/>
        </authorList>
    </citation>
    <scope>NUCLEOTIDE SEQUENCE</scope>
    <source>
        <strain evidence="1">NBC 01771</strain>
    </source>
</reference>
<keyword evidence="2" id="KW-1185">Reference proteome</keyword>